<dbReference type="GO" id="GO:0003700">
    <property type="term" value="F:DNA-binding transcription factor activity"/>
    <property type="evidence" value="ECO:0007669"/>
    <property type="project" value="TreeGrafter"/>
</dbReference>
<protein>
    <submittedName>
        <fullName evidence="5">LacI family transcriptional regulator</fullName>
    </submittedName>
</protein>
<reference evidence="5 6" key="1">
    <citation type="submission" date="2019-03" db="EMBL/GenBank/DDBJ databases">
        <title>Three New Species of Nocardioides, Nocardioides euryhalodurans sp. nov., Nocardioides seonyuensis sp. nov. and Nocardioides eburneoflavus sp. nov., Iolated from Soil.</title>
        <authorList>
            <person name="Roh S.G."/>
            <person name="Lee C."/>
            <person name="Kim M.-K."/>
            <person name="Kim S.B."/>
        </authorList>
    </citation>
    <scope>NUCLEOTIDE SEQUENCE [LARGE SCALE GENOMIC DNA]</scope>
    <source>
        <strain evidence="5 6">MMS17-SY117</strain>
    </source>
</reference>
<dbReference type="PROSITE" id="PS00356">
    <property type="entry name" value="HTH_LACI_1"/>
    <property type="match status" value="1"/>
</dbReference>
<keyword evidence="1" id="KW-0805">Transcription regulation</keyword>
<dbReference type="PANTHER" id="PTHR30146:SF109">
    <property type="entry name" value="HTH-TYPE TRANSCRIPTIONAL REGULATOR GALS"/>
    <property type="match status" value="1"/>
</dbReference>
<name>A0A4P7GNW5_9ACTN</name>
<dbReference type="GO" id="GO:0000976">
    <property type="term" value="F:transcription cis-regulatory region binding"/>
    <property type="evidence" value="ECO:0007669"/>
    <property type="project" value="TreeGrafter"/>
</dbReference>
<evidence type="ECO:0000256" key="1">
    <source>
        <dbReference type="ARBA" id="ARBA00023015"/>
    </source>
</evidence>
<proteinExistence type="predicted"/>
<dbReference type="SUPFAM" id="SSF53822">
    <property type="entry name" value="Periplasmic binding protein-like I"/>
    <property type="match status" value="1"/>
</dbReference>
<evidence type="ECO:0000313" key="6">
    <source>
        <dbReference type="Proteomes" id="UP000294894"/>
    </source>
</evidence>
<dbReference type="SMART" id="SM00354">
    <property type="entry name" value="HTH_LACI"/>
    <property type="match status" value="1"/>
</dbReference>
<dbReference type="CDD" id="cd06267">
    <property type="entry name" value="PBP1_LacI_sugar_binding-like"/>
    <property type="match status" value="1"/>
</dbReference>
<feature type="domain" description="HTH lacI-type" evidence="4">
    <location>
        <begin position="11"/>
        <end position="65"/>
    </location>
</feature>
<dbReference type="InterPro" id="IPR010982">
    <property type="entry name" value="Lambda_DNA-bd_dom_sf"/>
</dbReference>
<dbReference type="Gene3D" id="1.10.260.40">
    <property type="entry name" value="lambda repressor-like DNA-binding domains"/>
    <property type="match status" value="1"/>
</dbReference>
<dbReference type="AlphaFoldDB" id="A0A4P7GNW5"/>
<gene>
    <name evidence="5" type="ORF">EXE57_15265</name>
</gene>
<evidence type="ECO:0000256" key="2">
    <source>
        <dbReference type="ARBA" id="ARBA00023125"/>
    </source>
</evidence>
<dbReference type="InterPro" id="IPR028082">
    <property type="entry name" value="Peripla_BP_I"/>
</dbReference>
<dbReference type="InterPro" id="IPR046335">
    <property type="entry name" value="LacI/GalR-like_sensor"/>
</dbReference>
<dbReference type="PROSITE" id="PS50932">
    <property type="entry name" value="HTH_LACI_2"/>
    <property type="match status" value="1"/>
</dbReference>
<dbReference type="CDD" id="cd01392">
    <property type="entry name" value="HTH_LacI"/>
    <property type="match status" value="1"/>
</dbReference>
<dbReference type="Gene3D" id="3.40.50.2300">
    <property type="match status" value="2"/>
</dbReference>
<organism evidence="5 6">
    <name type="scientific">Nocardioides euryhalodurans</name>
    <dbReference type="NCBI Taxonomy" id="2518370"/>
    <lineage>
        <taxon>Bacteria</taxon>
        <taxon>Bacillati</taxon>
        <taxon>Actinomycetota</taxon>
        <taxon>Actinomycetes</taxon>
        <taxon>Propionibacteriales</taxon>
        <taxon>Nocardioidaceae</taxon>
        <taxon>Nocardioides</taxon>
    </lineage>
</organism>
<dbReference type="Pfam" id="PF13377">
    <property type="entry name" value="Peripla_BP_3"/>
    <property type="match status" value="1"/>
</dbReference>
<dbReference type="Proteomes" id="UP000294894">
    <property type="component" value="Chromosome"/>
</dbReference>
<dbReference type="EMBL" id="CP038267">
    <property type="protein sequence ID" value="QBR93477.1"/>
    <property type="molecule type" value="Genomic_DNA"/>
</dbReference>
<accession>A0A4P7GNW5</accession>
<dbReference type="OrthoDB" id="9785139at2"/>
<dbReference type="SUPFAM" id="SSF47413">
    <property type="entry name" value="lambda repressor-like DNA-binding domains"/>
    <property type="match status" value="1"/>
</dbReference>
<keyword evidence="3" id="KW-0804">Transcription</keyword>
<evidence type="ECO:0000313" key="5">
    <source>
        <dbReference type="EMBL" id="QBR93477.1"/>
    </source>
</evidence>
<dbReference type="Pfam" id="PF00356">
    <property type="entry name" value="LacI"/>
    <property type="match status" value="1"/>
</dbReference>
<dbReference type="InterPro" id="IPR000843">
    <property type="entry name" value="HTH_LacI"/>
</dbReference>
<keyword evidence="2" id="KW-0238">DNA-binding</keyword>
<evidence type="ECO:0000256" key="3">
    <source>
        <dbReference type="ARBA" id="ARBA00023163"/>
    </source>
</evidence>
<evidence type="ECO:0000259" key="4">
    <source>
        <dbReference type="PROSITE" id="PS50932"/>
    </source>
</evidence>
<dbReference type="KEGG" id="noy:EXE57_15265"/>
<sequence>MHVPGEPRVPVTIRDVASDAGVSVATVSRALSGNGHVGPATRDRIAEAARRLGYQPNDLARSLHGGATGTIAVLVPDITNPFFPELVAGIQAVANEQENLLLLCQTGEDPTTAVRELRHLRRKRVDGVVLVGGLPATDDLGAAVGDLPVVTVDRDAGWPASWSVRADHRGGGRMATEHLVELGHEQIAHIAGPAALTVAQERLAGHREALQASGIEPDESLVVHGDFGEAGGYDALRTLLRRRREFTAVFCSNDLAAVGALRALDEAGFRVPDDVSLVGFDDIHLARYLRPSLTTVRQPIHELGRRAATLLLEAAVGSRPEQHDVLDVELVRRDSTRPVRRGR</sequence>
<keyword evidence="6" id="KW-1185">Reference proteome</keyword>
<dbReference type="PANTHER" id="PTHR30146">
    <property type="entry name" value="LACI-RELATED TRANSCRIPTIONAL REPRESSOR"/>
    <property type="match status" value="1"/>
</dbReference>